<dbReference type="EMBL" id="JACHWS010000001">
    <property type="protein sequence ID" value="MBB3036308.1"/>
    <property type="molecule type" value="Genomic_DNA"/>
</dbReference>
<accession>A0A839RJ97</accession>
<dbReference type="Proteomes" id="UP000567922">
    <property type="component" value="Unassembled WGS sequence"/>
</dbReference>
<sequence length="148" mass="16440">MKGLLAGIVAAIVAVVIGAVLFFIFIDRSETTEQAQDNPTYAIDGRQQTCAEFFGETCDFETQDGFNRWAADLDGFITEEQRMGSFARDIGFTETGKIALKACVLTQSSDNTVNDLVEFTQRDHPEATTAQVFPIWNAARWHLCPLPR</sequence>
<keyword evidence="1" id="KW-0472">Membrane</keyword>
<gene>
    <name evidence="2" type="ORF">FHU29_000742</name>
</gene>
<evidence type="ECO:0000313" key="3">
    <source>
        <dbReference type="Proteomes" id="UP000567922"/>
    </source>
</evidence>
<proteinExistence type="predicted"/>
<evidence type="ECO:0000256" key="1">
    <source>
        <dbReference type="SAM" id="Phobius"/>
    </source>
</evidence>
<dbReference type="OrthoDB" id="4480325at2"/>
<organism evidence="2 3">
    <name type="scientific">Hoyosella altamirensis</name>
    <dbReference type="NCBI Taxonomy" id="616997"/>
    <lineage>
        <taxon>Bacteria</taxon>
        <taxon>Bacillati</taxon>
        <taxon>Actinomycetota</taxon>
        <taxon>Actinomycetes</taxon>
        <taxon>Mycobacteriales</taxon>
        <taxon>Hoyosellaceae</taxon>
        <taxon>Hoyosella</taxon>
    </lineage>
</organism>
<feature type="transmembrane region" description="Helical" evidence="1">
    <location>
        <begin position="6"/>
        <end position="26"/>
    </location>
</feature>
<reference evidence="2 3" key="1">
    <citation type="submission" date="2020-08" db="EMBL/GenBank/DDBJ databases">
        <title>Sequencing the genomes of 1000 actinobacteria strains.</title>
        <authorList>
            <person name="Klenk H.-P."/>
        </authorList>
    </citation>
    <scope>NUCLEOTIDE SEQUENCE [LARGE SCALE GENOMIC DNA]</scope>
    <source>
        <strain evidence="2 3">DSM 45258</strain>
    </source>
</reference>
<keyword evidence="1" id="KW-1133">Transmembrane helix</keyword>
<name>A0A839RJ97_9ACTN</name>
<dbReference type="RefSeq" id="WP_064440217.1">
    <property type="nucleotide sequence ID" value="NZ_BDDI01000007.1"/>
</dbReference>
<protein>
    <submittedName>
        <fullName evidence="2">Uncharacterized protein</fullName>
    </submittedName>
</protein>
<keyword evidence="3" id="KW-1185">Reference proteome</keyword>
<evidence type="ECO:0000313" key="2">
    <source>
        <dbReference type="EMBL" id="MBB3036308.1"/>
    </source>
</evidence>
<dbReference type="AlphaFoldDB" id="A0A839RJ97"/>
<comment type="caution">
    <text evidence="2">The sequence shown here is derived from an EMBL/GenBank/DDBJ whole genome shotgun (WGS) entry which is preliminary data.</text>
</comment>
<keyword evidence="1" id="KW-0812">Transmembrane</keyword>